<accession>A0A835HZ00</accession>
<sequence>MASNNLPRRIIKVKIHKLLLKSKFQTLDKDEAGLFFVPSYVKCLRMIGGLNDKEINQTHGCRLDLLLYRLLQKAYSSVMAIVMGEEVAERRKQKTVAAQATTLKVSGVRMLTGEHNLTSSHDGCVKMNLKSRRTVEVVGRDRENSGNPI</sequence>
<dbReference type="OrthoDB" id="1924787at2759"/>
<dbReference type="AlphaFoldDB" id="A0A835HZ00"/>
<keyword evidence="2" id="KW-1185">Reference proteome</keyword>
<protein>
    <submittedName>
        <fullName evidence="1">Uncharacterized protein</fullName>
    </submittedName>
</protein>
<proteinExistence type="predicted"/>
<dbReference type="EMBL" id="JADFTS010000005">
    <property type="protein sequence ID" value="KAF9606963.1"/>
    <property type="molecule type" value="Genomic_DNA"/>
</dbReference>
<gene>
    <name evidence="1" type="ORF">IFM89_030261</name>
</gene>
<comment type="caution">
    <text evidence="1">The sequence shown here is derived from an EMBL/GenBank/DDBJ whole genome shotgun (WGS) entry which is preliminary data.</text>
</comment>
<name>A0A835HZ00_9MAGN</name>
<evidence type="ECO:0000313" key="2">
    <source>
        <dbReference type="Proteomes" id="UP000631114"/>
    </source>
</evidence>
<organism evidence="1 2">
    <name type="scientific">Coptis chinensis</name>
    <dbReference type="NCBI Taxonomy" id="261450"/>
    <lineage>
        <taxon>Eukaryota</taxon>
        <taxon>Viridiplantae</taxon>
        <taxon>Streptophyta</taxon>
        <taxon>Embryophyta</taxon>
        <taxon>Tracheophyta</taxon>
        <taxon>Spermatophyta</taxon>
        <taxon>Magnoliopsida</taxon>
        <taxon>Ranunculales</taxon>
        <taxon>Ranunculaceae</taxon>
        <taxon>Coptidoideae</taxon>
        <taxon>Coptis</taxon>
    </lineage>
</organism>
<evidence type="ECO:0000313" key="1">
    <source>
        <dbReference type="EMBL" id="KAF9606963.1"/>
    </source>
</evidence>
<reference evidence="1 2" key="1">
    <citation type="submission" date="2020-10" db="EMBL/GenBank/DDBJ databases">
        <title>The Coptis chinensis genome and diversification of protoberbering-type alkaloids.</title>
        <authorList>
            <person name="Wang B."/>
            <person name="Shu S."/>
            <person name="Song C."/>
            <person name="Liu Y."/>
        </authorList>
    </citation>
    <scope>NUCLEOTIDE SEQUENCE [LARGE SCALE GENOMIC DNA]</scope>
    <source>
        <strain evidence="1">HL-2020</strain>
        <tissue evidence="1">Leaf</tissue>
    </source>
</reference>
<dbReference type="Proteomes" id="UP000631114">
    <property type="component" value="Unassembled WGS sequence"/>
</dbReference>